<dbReference type="Proteomes" id="UP001165101">
    <property type="component" value="Unassembled WGS sequence"/>
</dbReference>
<proteinExistence type="predicted"/>
<evidence type="ECO:0000313" key="1">
    <source>
        <dbReference type="EMBL" id="GME88574.1"/>
    </source>
</evidence>
<dbReference type="EMBL" id="BSXV01000317">
    <property type="protein sequence ID" value="GME88574.1"/>
    <property type="molecule type" value="Genomic_DNA"/>
</dbReference>
<keyword evidence="2" id="KW-1185">Reference proteome</keyword>
<protein>
    <submittedName>
        <fullName evidence="1">Unnamed protein product</fullName>
    </submittedName>
</protein>
<accession>A0ACB5THT9</accession>
<organism evidence="1 2">
    <name type="scientific">Candida boidinii</name>
    <name type="common">Yeast</name>
    <dbReference type="NCBI Taxonomy" id="5477"/>
    <lineage>
        <taxon>Eukaryota</taxon>
        <taxon>Fungi</taxon>
        <taxon>Dikarya</taxon>
        <taxon>Ascomycota</taxon>
        <taxon>Saccharomycotina</taxon>
        <taxon>Pichiomycetes</taxon>
        <taxon>Pichiales</taxon>
        <taxon>Pichiaceae</taxon>
        <taxon>Ogataea</taxon>
        <taxon>Ogataea/Candida clade</taxon>
    </lineage>
</organism>
<gene>
    <name evidence="1" type="ORF">Cboi01_000097700</name>
</gene>
<name>A0ACB5THT9_CANBO</name>
<evidence type="ECO:0000313" key="2">
    <source>
        <dbReference type="Proteomes" id="UP001165101"/>
    </source>
</evidence>
<reference evidence="1" key="1">
    <citation type="submission" date="2023-04" db="EMBL/GenBank/DDBJ databases">
        <title>Candida boidinii NBRC 1967.</title>
        <authorList>
            <person name="Ichikawa N."/>
            <person name="Sato H."/>
            <person name="Tonouchi N."/>
        </authorList>
    </citation>
    <scope>NUCLEOTIDE SEQUENCE</scope>
    <source>
        <strain evidence="1">NBRC 1967</strain>
    </source>
</reference>
<sequence length="352" mass="40631">MGKDTKEKESKCKYAIDYEKSIIDNKFKRLQKTGNESFTPILIKCWIIYINPRDSANLNKIIKDKFSLDTTDFRHLKKFNKDVIRDDENKGKNDIRLKCLLCSLDYINDKSTIEQILSDGGVVYDKIDIADIPKNKPFDKDVNKEWSEKYWPIVWKGNPLIQEMNQLGNEFNMDVDLKYLKKLVELSKDIKNDRLPIVSIFVDPIEDKIKGISFDERNNLNPVGHSIMNCIDKIAESELQRRQQLKQESSSGELPASTDLTNNNYLCLNYHVYTTHEPCTMCSMALIHSRISKLVYIKDSPVTGSINPSSGNGYCIQKSCILNWKYEAWKYIGDDELINSGIKLIDDDCINV</sequence>
<comment type="caution">
    <text evidence="1">The sequence shown here is derived from an EMBL/GenBank/DDBJ whole genome shotgun (WGS) entry which is preliminary data.</text>
</comment>